<feature type="domain" description="SAM-dependent MTase RsmB/NOP-type" evidence="7">
    <location>
        <begin position="1"/>
        <end position="280"/>
    </location>
</feature>
<dbReference type="EMBL" id="CP039393">
    <property type="protein sequence ID" value="QCD36571.1"/>
    <property type="molecule type" value="Genomic_DNA"/>
</dbReference>
<evidence type="ECO:0000256" key="6">
    <source>
        <dbReference type="PROSITE-ProRule" id="PRU01023"/>
    </source>
</evidence>
<dbReference type="Gene3D" id="2.30.130.60">
    <property type="match status" value="1"/>
</dbReference>
<dbReference type="Gene3D" id="3.30.70.1170">
    <property type="entry name" value="Sun protein, domain 3"/>
    <property type="match status" value="1"/>
</dbReference>
<gene>
    <name evidence="8" type="ORF">E7746_12090</name>
</gene>
<sequence length="456" mass="50476">MTLPEGFVCEFEGLAEGLLMEPSVSVRCNTGKGVSPLCDASLVPWCGSGFYLDQRPAFTFDPAMHQGLYYVQDASSMIHSHIVNRIAANRSHLTLLDACAAPGGKTTAAIDSLPHDAFVVANEYVPARAEILRENLIKWGFPHTLVSRGDTARFSKLKSVFDIVMADVPCSGEGMFRKEPEAVKQWSPALVEECAVRQREIVDNIWPSLREGGYFIYSTCTFNARENEDVVRYILDNYDCEVVDMDFPAEWNVIERDGCYHFIPGRVRGEGLCVAVLRKGGNPGGRSEKPVKAEKRSKAAVDVSRCREWITNPDDYNLIVENDRVIALPADRVALVKKLSDTLDVLYKGVEVAVIKGRDLVPSHALAMSQLLRSDAFPTVEIDYPAAMSYLRRETITLEDAPSGYILLLYDGAPLGFVKNLGKRANNLYPQNWRILSGHIPESAPTVVTSGSGRRL</sequence>
<dbReference type="SUPFAM" id="SSF53335">
    <property type="entry name" value="S-adenosyl-L-methionine-dependent methyltransferases"/>
    <property type="match status" value="1"/>
</dbReference>
<keyword evidence="5 6" id="KW-0694">RNA-binding</keyword>
<dbReference type="InterPro" id="IPR001678">
    <property type="entry name" value="MeTrfase_RsmB-F_NOP2_dom"/>
</dbReference>
<evidence type="ECO:0000256" key="2">
    <source>
        <dbReference type="ARBA" id="ARBA00022603"/>
    </source>
</evidence>
<dbReference type="GO" id="GO:0001510">
    <property type="term" value="P:RNA methylation"/>
    <property type="evidence" value="ECO:0007669"/>
    <property type="project" value="InterPro"/>
</dbReference>
<dbReference type="PANTHER" id="PTHR22807">
    <property type="entry name" value="NOP2 YEAST -RELATED NOL1/NOP2/FMU SUN DOMAIN-CONTAINING"/>
    <property type="match status" value="1"/>
</dbReference>
<reference evidence="8 9" key="1">
    <citation type="submission" date="2019-02" db="EMBL/GenBank/DDBJ databases">
        <title>Isolation and identification of novel species under the genus Muribaculum.</title>
        <authorList>
            <person name="Miyake S."/>
            <person name="Ding Y."/>
            <person name="Low A."/>
            <person name="Soh M."/>
            <person name="Seedorf H."/>
        </authorList>
    </citation>
    <scope>NUCLEOTIDE SEQUENCE [LARGE SCALE GENOMIC DNA]</scope>
    <source>
        <strain evidence="8 9">TLL-A4</strain>
    </source>
</reference>
<proteinExistence type="inferred from homology"/>
<evidence type="ECO:0000313" key="9">
    <source>
        <dbReference type="Proteomes" id="UP000297031"/>
    </source>
</evidence>
<accession>A0A4P7VQK4</accession>
<keyword evidence="1" id="KW-0963">Cytoplasm</keyword>
<dbReference type="InterPro" id="IPR031341">
    <property type="entry name" value="Methyltr_RsmF_N"/>
</dbReference>
<feature type="binding site" evidence="6">
    <location>
        <position position="150"/>
    </location>
    <ligand>
        <name>S-adenosyl-L-methionine</name>
        <dbReference type="ChEBI" id="CHEBI:59789"/>
    </ligand>
</feature>
<feature type="binding site" evidence="6">
    <location>
        <begin position="99"/>
        <end position="105"/>
    </location>
    <ligand>
        <name>S-adenosyl-L-methionine</name>
        <dbReference type="ChEBI" id="CHEBI:59789"/>
    </ligand>
</feature>
<dbReference type="InterPro" id="IPR027391">
    <property type="entry name" value="Nol1_Nop2_Fmu_2"/>
</dbReference>
<dbReference type="Pfam" id="PF13636">
    <property type="entry name" value="Methyltranf_PUA"/>
    <property type="match status" value="1"/>
</dbReference>
<dbReference type="InterPro" id="IPR023267">
    <property type="entry name" value="RCMT"/>
</dbReference>
<name>A0A4P7VQK4_9BACT</name>
<dbReference type="Proteomes" id="UP000297031">
    <property type="component" value="Chromosome"/>
</dbReference>
<evidence type="ECO:0000256" key="1">
    <source>
        <dbReference type="ARBA" id="ARBA00022490"/>
    </source>
</evidence>
<dbReference type="Pfam" id="PF17125">
    <property type="entry name" value="Methyltr_RsmF_N"/>
    <property type="match status" value="1"/>
</dbReference>
<keyword evidence="9" id="KW-1185">Reference proteome</keyword>
<evidence type="ECO:0000256" key="4">
    <source>
        <dbReference type="ARBA" id="ARBA00022691"/>
    </source>
</evidence>
<dbReference type="AlphaFoldDB" id="A0A4P7VQK4"/>
<feature type="binding site" evidence="6">
    <location>
        <position position="167"/>
    </location>
    <ligand>
        <name>S-adenosyl-L-methionine</name>
        <dbReference type="ChEBI" id="CHEBI:59789"/>
    </ligand>
</feature>
<feature type="binding site" evidence="6">
    <location>
        <position position="123"/>
    </location>
    <ligand>
        <name>S-adenosyl-L-methionine</name>
        <dbReference type="ChEBI" id="CHEBI:59789"/>
    </ligand>
</feature>
<dbReference type="PANTHER" id="PTHR22807:SF30">
    <property type="entry name" value="28S RRNA (CYTOSINE(4447)-C(5))-METHYLTRANSFERASE-RELATED"/>
    <property type="match status" value="1"/>
</dbReference>
<dbReference type="Gene3D" id="3.40.50.150">
    <property type="entry name" value="Vaccinia Virus protein VP39"/>
    <property type="match status" value="1"/>
</dbReference>
<protein>
    <submittedName>
        <fullName evidence="8">rRNA cytosine-C5-methyltransferase</fullName>
    </submittedName>
</protein>
<dbReference type="PRINTS" id="PR02008">
    <property type="entry name" value="RCMTFAMILY"/>
</dbReference>
<evidence type="ECO:0000313" key="8">
    <source>
        <dbReference type="EMBL" id="QCD36571.1"/>
    </source>
</evidence>
<evidence type="ECO:0000256" key="5">
    <source>
        <dbReference type="ARBA" id="ARBA00022884"/>
    </source>
</evidence>
<comment type="similarity">
    <text evidence="6">Belongs to the class I-like SAM-binding methyltransferase superfamily. RsmB/NOP family.</text>
</comment>
<dbReference type="PROSITE" id="PS51686">
    <property type="entry name" value="SAM_MT_RSMB_NOP"/>
    <property type="match status" value="1"/>
</dbReference>
<keyword evidence="3 6" id="KW-0808">Transferase</keyword>
<dbReference type="InterPro" id="IPR049560">
    <property type="entry name" value="MeTrfase_RsmB-F_NOP2_cat"/>
</dbReference>
<evidence type="ECO:0000256" key="3">
    <source>
        <dbReference type="ARBA" id="ARBA00022679"/>
    </source>
</evidence>
<keyword evidence="2 6" id="KW-0489">Methyltransferase</keyword>
<dbReference type="KEGG" id="mgod:E7746_12090"/>
<evidence type="ECO:0000259" key="7">
    <source>
        <dbReference type="PROSITE" id="PS51686"/>
    </source>
</evidence>
<keyword evidence="4 6" id="KW-0949">S-adenosyl-L-methionine</keyword>
<dbReference type="OrthoDB" id="9810297at2"/>
<dbReference type="InterPro" id="IPR029063">
    <property type="entry name" value="SAM-dependent_MTases_sf"/>
</dbReference>
<feature type="active site" description="Nucleophile" evidence="6">
    <location>
        <position position="220"/>
    </location>
</feature>
<dbReference type="GO" id="GO:0003723">
    <property type="term" value="F:RNA binding"/>
    <property type="evidence" value="ECO:0007669"/>
    <property type="project" value="UniProtKB-UniRule"/>
</dbReference>
<dbReference type="Pfam" id="PF01189">
    <property type="entry name" value="Methyltr_RsmB-F"/>
    <property type="match status" value="1"/>
</dbReference>
<dbReference type="GO" id="GO:0008173">
    <property type="term" value="F:RNA methyltransferase activity"/>
    <property type="evidence" value="ECO:0007669"/>
    <property type="project" value="InterPro"/>
</dbReference>
<organism evidence="8 9">
    <name type="scientific">Muribaculum gordoncarteri</name>
    <dbReference type="NCBI Taxonomy" id="2530390"/>
    <lineage>
        <taxon>Bacteria</taxon>
        <taxon>Pseudomonadati</taxon>
        <taxon>Bacteroidota</taxon>
        <taxon>Bacteroidia</taxon>
        <taxon>Bacteroidales</taxon>
        <taxon>Muribaculaceae</taxon>
        <taxon>Muribaculum</taxon>
    </lineage>
</organism>
<dbReference type="RefSeq" id="WP_136410973.1">
    <property type="nucleotide sequence ID" value="NZ_CP039393.1"/>
</dbReference>